<gene>
    <name evidence="7" type="ORF">brsh051_09520</name>
</gene>
<feature type="transmembrane region" description="Helical" evidence="6">
    <location>
        <begin position="238"/>
        <end position="259"/>
    </location>
</feature>
<evidence type="ECO:0000256" key="3">
    <source>
        <dbReference type="ARBA" id="ARBA00022692"/>
    </source>
</evidence>
<evidence type="ECO:0000256" key="1">
    <source>
        <dbReference type="ARBA" id="ARBA00004651"/>
    </source>
</evidence>
<dbReference type="InterPro" id="IPR003339">
    <property type="entry name" value="ABC/ECF_trnsptr_transmembrane"/>
</dbReference>
<feature type="transmembrane region" description="Helical" evidence="6">
    <location>
        <begin position="121"/>
        <end position="139"/>
    </location>
</feature>
<feature type="transmembrane region" description="Helical" evidence="6">
    <location>
        <begin position="22"/>
        <end position="51"/>
    </location>
</feature>
<evidence type="ECO:0000256" key="5">
    <source>
        <dbReference type="ARBA" id="ARBA00023136"/>
    </source>
</evidence>
<feature type="transmembrane region" description="Helical" evidence="6">
    <location>
        <begin position="63"/>
        <end position="86"/>
    </location>
</feature>
<keyword evidence="3 6" id="KW-0812">Transmembrane</keyword>
<dbReference type="InterPro" id="IPR052770">
    <property type="entry name" value="Cobalt_transport_CbiQ"/>
</dbReference>
<evidence type="ECO:0008006" key="9">
    <source>
        <dbReference type="Google" id="ProtNLM"/>
    </source>
</evidence>
<keyword evidence="8" id="KW-1185">Reference proteome</keyword>
<protein>
    <recommendedName>
        <fullName evidence="9">Cobalt ECF transporter T component CbiQ</fullName>
    </recommendedName>
</protein>
<sequence length="260" mass="27404">MIALDDAAWGAPWRHIRVSEKLLLSMGLVLTALIAPAWPAAPLVALASVVATLGPARIPIRTLATGFAAPLVFILIGSISVAFIVGRAPAEAWFRFGPLSLTTASALNGLQLFARSTAGTLAILLLATTTPMVDLLGWARQRGVPGPLVEVASLIYRLLFVLLDTALAMHVAQVARLGDAPAGPKPFKRRMNTAANTMGTLLVRSWDRAARLTDGLAARGIDGDLITLPRRMPASPRFLAAVGALLGGIWLLTIGWTVLS</sequence>
<keyword evidence="2" id="KW-1003">Cell membrane</keyword>
<dbReference type="EMBL" id="AP028056">
    <property type="protein sequence ID" value="BEH01671.1"/>
    <property type="molecule type" value="Genomic_DNA"/>
</dbReference>
<proteinExistence type="predicted"/>
<dbReference type="GO" id="GO:0043190">
    <property type="term" value="C:ATP-binding cassette (ABC) transporter complex"/>
    <property type="evidence" value="ECO:0007669"/>
    <property type="project" value="InterPro"/>
</dbReference>
<dbReference type="NCBIfam" id="TIGR02454">
    <property type="entry name" value="ECF_T_CbiQ"/>
    <property type="match status" value="1"/>
</dbReference>
<evidence type="ECO:0000313" key="8">
    <source>
        <dbReference type="Proteomes" id="UP001431656"/>
    </source>
</evidence>
<keyword evidence="4 6" id="KW-1133">Transmembrane helix</keyword>
<dbReference type="CDD" id="cd16914">
    <property type="entry name" value="EcfT"/>
    <property type="match status" value="1"/>
</dbReference>
<keyword evidence="5 6" id="KW-0472">Membrane</keyword>
<evidence type="ECO:0000313" key="7">
    <source>
        <dbReference type="EMBL" id="BEH01671.1"/>
    </source>
</evidence>
<dbReference type="Pfam" id="PF02361">
    <property type="entry name" value="CbiQ"/>
    <property type="match status" value="1"/>
</dbReference>
<dbReference type="Proteomes" id="UP001431656">
    <property type="component" value="Chromosome"/>
</dbReference>
<dbReference type="AlphaFoldDB" id="A0AAN0K7M5"/>
<dbReference type="PANTHER" id="PTHR43723:SF1">
    <property type="entry name" value="COBALT TRANSPORT PROTEIN CBIQ"/>
    <property type="match status" value="1"/>
</dbReference>
<dbReference type="KEGG" id="broo:brsh051_09520"/>
<evidence type="ECO:0000256" key="6">
    <source>
        <dbReference type="SAM" id="Phobius"/>
    </source>
</evidence>
<reference evidence="7" key="1">
    <citation type="journal article" date="2024" name="Int. J. Syst. Evol. Microbiol.">
        <title>Brooklawnia propionicigenes sp. nov., a facultatively anaerobic, propionate-producing bacterium isolated from a methanogenic reactor treating waste from cattle farms.</title>
        <authorList>
            <person name="Akita Y."/>
            <person name="Ueki A."/>
            <person name="Tonouchi A."/>
            <person name="Sugawara Y."/>
            <person name="Honma S."/>
            <person name="Kaku N."/>
            <person name="Ueki K."/>
        </authorList>
    </citation>
    <scope>NUCLEOTIDE SEQUENCE</scope>
    <source>
        <strain evidence="7">SH051</strain>
    </source>
</reference>
<evidence type="ECO:0000256" key="2">
    <source>
        <dbReference type="ARBA" id="ARBA00022475"/>
    </source>
</evidence>
<dbReference type="GO" id="GO:0006824">
    <property type="term" value="P:cobalt ion transport"/>
    <property type="evidence" value="ECO:0007669"/>
    <property type="project" value="InterPro"/>
</dbReference>
<dbReference type="InterPro" id="IPR012809">
    <property type="entry name" value="ECF_CbiQ"/>
</dbReference>
<evidence type="ECO:0000256" key="4">
    <source>
        <dbReference type="ARBA" id="ARBA00022989"/>
    </source>
</evidence>
<comment type="subcellular location">
    <subcellularLocation>
        <location evidence="1">Cell membrane</location>
        <topology evidence="1">Multi-pass membrane protein</topology>
    </subcellularLocation>
</comment>
<dbReference type="RefSeq" id="WP_286268012.1">
    <property type="nucleotide sequence ID" value="NZ_AP028056.1"/>
</dbReference>
<organism evidence="7 8">
    <name type="scientific">Brooklawnia propionicigenes</name>
    <dbReference type="NCBI Taxonomy" id="3041175"/>
    <lineage>
        <taxon>Bacteria</taxon>
        <taxon>Bacillati</taxon>
        <taxon>Actinomycetota</taxon>
        <taxon>Actinomycetes</taxon>
        <taxon>Propionibacteriales</taxon>
        <taxon>Propionibacteriaceae</taxon>
        <taxon>Brooklawnia</taxon>
    </lineage>
</organism>
<accession>A0AAN0K7M5</accession>
<dbReference type="PANTHER" id="PTHR43723">
    <property type="entry name" value="COBALT TRANSPORT PROTEIN CBIQ"/>
    <property type="match status" value="1"/>
</dbReference>
<name>A0AAN0K7M5_9ACTN</name>